<dbReference type="InterPro" id="IPR023996">
    <property type="entry name" value="TonB-dep_OMP_SusC/RagA"/>
</dbReference>
<evidence type="ECO:0000313" key="12">
    <source>
        <dbReference type="Proteomes" id="UP000533637"/>
    </source>
</evidence>
<dbReference type="Gene3D" id="2.40.170.20">
    <property type="entry name" value="TonB-dependent receptor, beta-barrel domain"/>
    <property type="match status" value="1"/>
</dbReference>
<evidence type="ECO:0000259" key="10">
    <source>
        <dbReference type="Pfam" id="PF07715"/>
    </source>
</evidence>
<evidence type="ECO:0000256" key="8">
    <source>
        <dbReference type="PROSITE-ProRule" id="PRU01360"/>
    </source>
</evidence>
<evidence type="ECO:0000256" key="2">
    <source>
        <dbReference type="ARBA" id="ARBA00022448"/>
    </source>
</evidence>
<feature type="signal peptide" evidence="9">
    <location>
        <begin position="1"/>
        <end position="22"/>
    </location>
</feature>
<accession>A0ABR6KP99</accession>
<dbReference type="InterPro" id="IPR039426">
    <property type="entry name" value="TonB-dep_rcpt-like"/>
</dbReference>
<comment type="caution">
    <text evidence="11">The sequence shown here is derived from an EMBL/GenBank/DDBJ whole genome shotgun (WGS) entry which is preliminary data.</text>
</comment>
<gene>
    <name evidence="11" type="ORF">GGQ57_003213</name>
</gene>
<dbReference type="Pfam" id="PF07715">
    <property type="entry name" value="Plug"/>
    <property type="match status" value="1"/>
</dbReference>
<keyword evidence="6 8" id="KW-0472">Membrane</keyword>
<feature type="chain" id="PRO_5045796185" evidence="9">
    <location>
        <begin position="23"/>
        <end position="1042"/>
    </location>
</feature>
<dbReference type="Proteomes" id="UP000533637">
    <property type="component" value="Unassembled WGS sequence"/>
</dbReference>
<reference evidence="11 12" key="1">
    <citation type="submission" date="2020-08" db="EMBL/GenBank/DDBJ databases">
        <title>Genomic Encyclopedia of Type Strains, Phase IV (KMG-IV): sequencing the most valuable type-strain genomes for metagenomic binning, comparative biology and taxonomic classification.</title>
        <authorList>
            <person name="Goeker M."/>
        </authorList>
    </citation>
    <scope>NUCLEOTIDE SEQUENCE [LARGE SCALE GENOMIC DNA]</scope>
    <source>
        <strain evidence="11 12">DSM 102983</strain>
    </source>
</reference>
<dbReference type="PROSITE" id="PS52016">
    <property type="entry name" value="TONB_DEPENDENT_REC_3"/>
    <property type="match status" value="1"/>
</dbReference>
<dbReference type="InterPro" id="IPR036942">
    <property type="entry name" value="Beta-barrel_TonB_sf"/>
</dbReference>
<keyword evidence="4 8" id="KW-0812">Transmembrane</keyword>
<dbReference type="Pfam" id="PF13715">
    <property type="entry name" value="CarbopepD_reg_2"/>
    <property type="match status" value="1"/>
</dbReference>
<evidence type="ECO:0000256" key="9">
    <source>
        <dbReference type="SAM" id="SignalP"/>
    </source>
</evidence>
<keyword evidence="7 8" id="KW-0998">Cell outer membrane</keyword>
<protein>
    <submittedName>
        <fullName evidence="11">TonB-linked SusC/RagA family outer membrane protein</fullName>
    </submittedName>
</protein>
<dbReference type="Gene3D" id="2.170.130.10">
    <property type="entry name" value="TonB-dependent receptor, plug domain"/>
    <property type="match status" value="1"/>
</dbReference>
<dbReference type="Gene3D" id="2.60.40.1120">
    <property type="entry name" value="Carboxypeptidase-like, regulatory domain"/>
    <property type="match status" value="1"/>
</dbReference>
<comment type="similarity">
    <text evidence="8">Belongs to the TonB-dependent receptor family.</text>
</comment>
<keyword evidence="12" id="KW-1185">Reference proteome</keyword>
<organism evidence="11 12">
    <name type="scientific">Parabacteroides faecis</name>
    <dbReference type="NCBI Taxonomy" id="1217282"/>
    <lineage>
        <taxon>Bacteria</taxon>
        <taxon>Pseudomonadati</taxon>
        <taxon>Bacteroidota</taxon>
        <taxon>Bacteroidia</taxon>
        <taxon>Bacteroidales</taxon>
        <taxon>Tannerellaceae</taxon>
        <taxon>Parabacteroides</taxon>
    </lineage>
</organism>
<proteinExistence type="inferred from homology"/>
<dbReference type="InterPro" id="IPR008969">
    <property type="entry name" value="CarboxyPept-like_regulatory"/>
</dbReference>
<dbReference type="SUPFAM" id="SSF56935">
    <property type="entry name" value="Porins"/>
    <property type="match status" value="1"/>
</dbReference>
<dbReference type="InterPro" id="IPR023997">
    <property type="entry name" value="TonB-dep_OMP_SusC/RagA_CS"/>
</dbReference>
<evidence type="ECO:0000313" key="11">
    <source>
        <dbReference type="EMBL" id="MBB4623301.1"/>
    </source>
</evidence>
<keyword evidence="5 9" id="KW-0732">Signal</keyword>
<dbReference type="PANTHER" id="PTHR30069">
    <property type="entry name" value="TONB-DEPENDENT OUTER MEMBRANE RECEPTOR"/>
    <property type="match status" value="1"/>
</dbReference>
<name>A0ABR6KP99_9BACT</name>
<evidence type="ECO:0000256" key="1">
    <source>
        <dbReference type="ARBA" id="ARBA00004571"/>
    </source>
</evidence>
<dbReference type="InterPro" id="IPR012910">
    <property type="entry name" value="Plug_dom"/>
</dbReference>
<keyword evidence="2 8" id="KW-0813">Transport</keyword>
<dbReference type="PANTHER" id="PTHR30069:SF29">
    <property type="entry name" value="HEMOGLOBIN AND HEMOGLOBIN-HAPTOGLOBIN-BINDING PROTEIN 1-RELATED"/>
    <property type="match status" value="1"/>
</dbReference>
<comment type="subcellular location">
    <subcellularLocation>
        <location evidence="1 8">Cell outer membrane</location>
        <topology evidence="1 8">Multi-pass membrane protein</topology>
    </subcellularLocation>
</comment>
<dbReference type="SUPFAM" id="SSF49464">
    <property type="entry name" value="Carboxypeptidase regulatory domain-like"/>
    <property type="match status" value="1"/>
</dbReference>
<dbReference type="EMBL" id="JACHOC010000006">
    <property type="protein sequence ID" value="MBB4623301.1"/>
    <property type="molecule type" value="Genomic_DNA"/>
</dbReference>
<dbReference type="RefSeq" id="WP_122373424.1">
    <property type="nucleotide sequence ID" value="NZ_BMPB01000007.1"/>
</dbReference>
<dbReference type="NCBIfam" id="TIGR04057">
    <property type="entry name" value="SusC_RagA_signa"/>
    <property type="match status" value="1"/>
</dbReference>
<sequence>MKNTYSVMAFCILAVFSLCANARNAEPDVLPDIKKASNNLISQQQENTISGKVVDVNGEPVIGASVVEAGTPTNGTITDINGVFSLSVKKNAMLDISYIGYVTQQVQTTPGKMLTVTLEENIKALDEVVVIGYGQQRVATVTGSVSQIKTEKIAVAPVANVSNMLAGQLPGLVSKQTSGLPGLDDASLNIRGFDAPLIIVDGMETSFNNIDANQIESISILKDGAASIYGARAGNGVILITTKRGKSSKPTITVNSSYTLQGSTNVMKSGSSAERAQYSRDTWIYSGNPAETAPYTEEEIQKYKDGTDPKYLNTDWYAASIRKFAPQQNHNVSISGGNEKMKYYGYFGYNTQETILKKNGGHYDRYNFQSNVDTKITDRLSATMDLMYIKEQRYYTSGADMISSNNNFWNDLIYRASPMYPLELPDPSKLAYAEVTMGSPVFATNSELAGYVERINNITQFKGALQYDFKYIPGLKAKGTIIYRNDSYDQKTFKKQASFYTYNSETDQYTLVRNSQDPTSLNMGASNNTKLIQQYSLNYDETFAKSHHISGLFMFESVDEKSKNLNASRTGFVSTALDELFAGSSTTAANNSSSSAVGRVSWIGRINYSYLDRYMVETILRADASSRFAKGHRWGYFPSVSLGWNMAEETFMKQLNFVDNLKIRLSYGESGYDAVANFAYLTGYTFDSSYTLGSNLISGLTPSGLPNINLTWERMKIYNAGVDYSLWNRKLYGDAEFFYRKRSGIPGTRSSSLPSSFGAALPTENLNSINTKGFELRLGTTGNIGSVAYDISGNVSYSRSKWNYYDEPEYTDPDQERLYKNSGRYTDRRYGYVFDGLFTSQEEINAWNCTFEDLNNDNSSLRPGDAKYKDLNGDGVINWRDQKEIGKGATPHWMFGFNLNLKYRNFDLSALFQGASGYTTFVTYLAETSFRYQNTWNDRTNDPDALIARPGGSSTNGFYSDHNNHNTTYLRLKNMTFGYEIPTELLSKIRVSKLRIYFAGTNLFTINSLHKYGVDPEMPENYGAGTYYPQQYTMSIGCNLIF</sequence>
<evidence type="ECO:0000256" key="4">
    <source>
        <dbReference type="ARBA" id="ARBA00022692"/>
    </source>
</evidence>
<evidence type="ECO:0000256" key="5">
    <source>
        <dbReference type="ARBA" id="ARBA00022729"/>
    </source>
</evidence>
<evidence type="ECO:0000256" key="3">
    <source>
        <dbReference type="ARBA" id="ARBA00022452"/>
    </source>
</evidence>
<dbReference type="InterPro" id="IPR037066">
    <property type="entry name" value="Plug_dom_sf"/>
</dbReference>
<evidence type="ECO:0000256" key="6">
    <source>
        <dbReference type="ARBA" id="ARBA00023136"/>
    </source>
</evidence>
<keyword evidence="3 8" id="KW-1134">Transmembrane beta strand</keyword>
<evidence type="ECO:0000256" key="7">
    <source>
        <dbReference type="ARBA" id="ARBA00023237"/>
    </source>
</evidence>
<feature type="domain" description="TonB-dependent receptor plug" evidence="10">
    <location>
        <begin position="139"/>
        <end position="237"/>
    </location>
</feature>
<dbReference type="NCBIfam" id="TIGR04056">
    <property type="entry name" value="OMP_RagA_SusC"/>
    <property type="match status" value="1"/>
</dbReference>